<comment type="caution">
    <text evidence="1">The sequence shown here is derived from an EMBL/GenBank/DDBJ whole genome shotgun (WGS) entry which is preliminary data.</text>
</comment>
<accession>A0A5B7GND7</accession>
<dbReference type="AlphaFoldDB" id="A0A5B7GND7"/>
<keyword evidence="2" id="KW-1185">Reference proteome</keyword>
<sequence length="50" mass="5515">MSQSATTFTSPHHLPPPSHHVTICHHLHITSPSATTFTTVLISRECLVRV</sequence>
<organism evidence="1 2">
    <name type="scientific">Portunus trituberculatus</name>
    <name type="common">Swimming crab</name>
    <name type="synonym">Neptunus trituberculatus</name>
    <dbReference type="NCBI Taxonomy" id="210409"/>
    <lineage>
        <taxon>Eukaryota</taxon>
        <taxon>Metazoa</taxon>
        <taxon>Ecdysozoa</taxon>
        <taxon>Arthropoda</taxon>
        <taxon>Crustacea</taxon>
        <taxon>Multicrustacea</taxon>
        <taxon>Malacostraca</taxon>
        <taxon>Eumalacostraca</taxon>
        <taxon>Eucarida</taxon>
        <taxon>Decapoda</taxon>
        <taxon>Pleocyemata</taxon>
        <taxon>Brachyura</taxon>
        <taxon>Eubrachyura</taxon>
        <taxon>Portunoidea</taxon>
        <taxon>Portunidae</taxon>
        <taxon>Portuninae</taxon>
        <taxon>Portunus</taxon>
    </lineage>
</organism>
<evidence type="ECO:0000313" key="2">
    <source>
        <dbReference type="Proteomes" id="UP000324222"/>
    </source>
</evidence>
<evidence type="ECO:0000313" key="1">
    <source>
        <dbReference type="EMBL" id="MPC59119.1"/>
    </source>
</evidence>
<dbReference type="EMBL" id="VSRR010016275">
    <property type="protein sequence ID" value="MPC59119.1"/>
    <property type="molecule type" value="Genomic_DNA"/>
</dbReference>
<name>A0A5B7GND7_PORTR</name>
<proteinExistence type="predicted"/>
<dbReference type="Proteomes" id="UP000324222">
    <property type="component" value="Unassembled WGS sequence"/>
</dbReference>
<gene>
    <name evidence="1" type="ORF">E2C01_053134</name>
</gene>
<reference evidence="1 2" key="1">
    <citation type="submission" date="2019-05" db="EMBL/GenBank/DDBJ databases">
        <title>Another draft genome of Portunus trituberculatus and its Hox gene families provides insights of decapod evolution.</title>
        <authorList>
            <person name="Jeong J.-H."/>
            <person name="Song I."/>
            <person name="Kim S."/>
            <person name="Choi T."/>
            <person name="Kim D."/>
            <person name="Ryu S."/>
            <person name="Kim W."/>
        </authorList>
    </citation>
    <scope>NUCLEOTIDE SEQUENCE [LARGE SCALE GENOMIC DNA]</scope>
    <source>
        <tissue evidence="1">Muscle</tissue>
    </source>
</reference>
<protein>
    <submittedName>
        <fullName evidence="1">Uncharacterized protein</fullName>
    </submittedName>
</protein>